<dbReference type="OrthoDB" id="191686at2759"/>
<evidence type="ECO:0000259" key="2">
    <source>
        <dbReference type="PROSITE" id="PS50222"/>
    </source>
</evidence>
<accession>A0A0M0K8G3</accession>
<dbReference type="GO" id="GO:0005509">
    <property type="term" value="F:calcium ion binding"/>
    <property type="evidence" value="ECO:0007669"/>
    <property type="project" value="InterPro"/>
</dbReference>
<dbReference type="InterPro" id="IPR002048">
    <property type="entry name" value="EF_hand_dom"/>
</dbReference>
<comment type="caution">
    <text evidence="3">The sequence shown here is derived from an EMBL/GenBank/DDBJ whole genome shotgun (WGS) entry which is preliminary data.</text>
</comment>
<dbReference type="PROSITE" id="PS50222">
    <property type="entry name" value="EF_HAND_2"/>
    <property type="match status" value="2"/>
</dbReference>
<dbReference type="EMBL" id="JWZX01001058">
    <property type="protein sequence ID" value="KOO34892.1"/>
    <property type="molecule type" value="Genomic_DNA"/>
</dbReference>
<dbReference type="InterPro" id="IPR011992">
    <property type="entry name" value="EF-hand-dom_pair"/>
</dbReference>
<reference evidence="4" key="1">
    <citation type="journal article" date="2015" name="PLoS Genet.">
        <title>Genome Sequence and Transcriptome Analyses of Chrysochromulina tobin: Metabolic Tools for Enhanced Algal Fitness in the Prominent Order Prymnesiales (Haptophyceae).</title>
        <authorList>
            <person name="Hovde B.T."/>
            <person name="Deodato C.R."/>
            <person name="Hunsperger H.M."/>
            <person name="Ryken S.A."/>
            <person name="Yost W."/>
            <person name="Jha R.K."/>
            <person name="Patterson J."/>
            <person name="Monnat R.J. Jr."/>
            <person name="Barlow S.B."/>
            <person name="Starkenburg S.R."/>
            <person name="Cattolico R.A."/>
        </authorList>
    </citation>
    <scope>NUCLEOTIDE SEQUENCE</scope>
    <source>
        <strain evidence="4">CCMP291</strain>
    </source>
</reference>
<dbReference type="Pfam" id="PF13499">
    <property type="entry name" value="EF-hand_7"/>
    <property type="match status" value="1"/>
</dbReference>
<protein>
    <submittedName>
        <fullName evidence="3">Calmodulin-like protein 5</fullName>
    </submittedName>
</protein>
<dbReference type="Proteomes" id="UP000037460">
    <property type="component" value="Unassembled WGS sequence"/>
</dbReference>
<evidence type="ECO:0000256" key="1">
    <source>
        <dbReference type="ARBA" id="ARBA00022837"/>
    </source>
</evidence>
<feature type="domain" description="EF-hand" evidence="2">
    <location>
        <begin position="11"/>
        <end position="46"/>
    </location>
</feature>
<evidence type="ECO:0000313" key="3">
    <source>
        <dbReference type="EMBL" id="KOO34892.1"/>
    </source>
</evidence>
<dbReference type="Gene3D" id="1.10.238.10">
    <property type="entry name" value="EF-hand"/>
    <property type="match status" value="1"/>
</dbReference>
<dbReference type="SUPFAM" id="SSF47473">
    <property type="entry name" value="EF-hand"/>
    <property type="match status" value="1"/>
</dbReference>
<dbReference type="CDD" id="cd00051">
    <property type="entry name" value="EFh"/>
    <property type="match status" value="1"/>
</dbReference>
<keyword evidence="1" id="KW-0106">Calcium</keyword>
<dbReference type="PROSITE" id="PS00018">
    <property type="entry name" value="EF_HAND_1"/>
    <property type="match status" value="2"/>
</dbReference>
<dbReference type="SMART" id="SM00054">
    <property type="entry name" value="EFh"/>
    <property type="match status" value="2"/>
</dbReference>
<gene>
    <name evidence="3" type="ORF">Ctob_010959</name>
</gene>
<name>A0A0M0K8G3_9EUKA</name>
<evidence type="ECO:0000313" key="4">
    <source>
        <dbReference type="Proteomes" id="UP000037460"/>
    </source>
</evidence>
<dbReference type="InterPro" id="IPR018247">
    <property type="entry name" value="EF_Hand_1_Ca_BS"/>
</dbReference>
<feature type="domain" description="EF-hand" evidence="2">
    <location>
        <begin position="47"/>
        <end position="82"/>
    </location>
</feature>
<sequence length="126" mass="14168">MVRSAVEGLNSRFSNMMKAFQYVDLDRSGTLNKKELARALDLWNIPIDNAKLDELIAACDDDGNGEVNYKEFVDALARDTVAPAAMGKRDMQAKEAMGQDDVEVMSEHIKRRPKTNERFSINALNM</sequence>
<keyword evidence="4" id="KW-1185">Reference proteome</keyword>
<organism evidence="3 4">
    <name type="scientific">Chrysochromulina tobinii</name>
    <dbReference type="NCBI Taxonomy" id="1460289"/>
    <lineage>
        <taxon>Eukaryota</taxon>
        <taxon>Haptista</taxon>
        <taxon>Haptophyta</taxon>
        <taxon>Prymnesiophyceae</taxon>
        <taxon>Prymnesiales</taxon>
        <taxon>Chrysochromulinaceae</taxon>
        <taxon>Chrysochromulina</taxon>
    </lineage>
</organism>
<dbReference type="AlphaFoldDB" id="A0A0M0K8G3"/>
<proteinExistence type="predicted"/>